<feature type="domain" description="N-acetyltransferase" evidence="1">
    <location>
        <begin position="30"/>
        <end position="173"/>
    </location>
</feature>
<dbReference type="GO" id="GO:0016747">
    <property type="term" value="F:acyltransferase activity, transferring groups other than amino-acyl groups"/>
    <property type="evidence" value="ECO:0007669"/>
    <property type="project" value="InterPro"/>
</dbReference>
<protein>
    <submittedName>
        <fullName evidence="2">Acetyltransferase (GNAT) family protein</fullName>
    </submittedName>
</protein>
<dbReference type="EMBL" id="QLMK01000009">
    <property type="protein sequence ID" value="RAK27547.1"/>
    <property type="molecule type" value="Genomic_DNA"/>
</dbReference>
<dbReference type="OrthoDB" id="275336at2"/>
<sequence length="173" mass="19845">MAEKLHARITYLAMTERPNMAAPAPAGIRMAIMRASDMPLHFYRYLYERIGRQHHWMLRRLQTNEELAAIIHSDKTEIHILYVNGCPAGFVEIDISKLPERAEIVYFGLISEYQGRGLGRFFLSEAVANAWAHGPEKVTISTNSLDSPYALQLYQKIGFTPIGWSEEEVEPWH</sequence>
<dbReference type="PROSITE" id="PS51186">
    <property type="entry name" value="GNAT"/>
    <property type="match status" value="1"/>
</dbReference>
<dbReference type="SUPFAM" id="SSF55729">
    <property type="entry name" value="Acyl-CoA N-acyltransferases (Nat)"/>
    <property type="match status" value="1"/>
</dbReference>
<dbReference type="AlphaFoldDB" id="A0A364JUC7"/>
<dbReference type="RefSeq" id="WP_111575670.1">
    <property type="nucleotide sequence ID" value="NZ_JBHEEY010000009.1"/>
</dbReference>
<keyword evidence="3" id="KW-1185">Reference proteome</keyword>
<dbReference type="InterPro" id="IPR000182">
    <property type="entry name" value="GNAT_dom"/>
</dbReference>
<accession>A0A364JUC7</accession>
<keyword evidence="2" id="KW-0808">Transferase</keyword>
<evidence type="ECO:0000313" key="2">
    <source>
        <dbReference type="EMBL" id="RAK27547.1"/>
    </source>
</evidence>
<comment type="caution">
    <text evidence="2">The sequence shown here is derived from an EMBL/GenBank/DDBJ whole genome shotgun (WGS) entry which is preliminary data.</text>
</comment>
<dbReference type="Proteomes" id="UP000249453">
    <property type="component" value="Unassembled WGS sequence"/>
</dbReference>
<dbReference type="Pfam" id="PF00583">
    <property type="entry name" value="Acetyltransf_1"/>
    <property type="match status" value="1"/>
</dbReference>
<name>A0A364JUC7_9HYPH</name>
<evidence type="ECO:0000259" key="1">
    <source>
        <dbReference type="PROSITE" id="PS51186"/>
    </source>
</evidence>
<dbReference type="CDD" id="cd04301">
    <property type="entry name" value="NAT_SF"/>
    <property type="match status" value="1"/>
</dbReference>
<evidence type="ECO:0000313" key="3">
    <source>
        <dbReference type="Proteomes" id="UP000249453"/>
    </source>
</evidence>
<dbReference type="InterPro" id="IPR016181">
    <property type="entry name" value="Acyl_CoA_acyltransferase"/>
</dbReference>
<organism evidence="2 3">
    <name type="scientific">Falsochrobactrum ovis</name>
    <dbReference type="NCBI Taxonomy" id="1293442"/>
    <lineage>
        <taxon>Bacteria</taxon>
        <taxon>Pseudomonadati</taxon>
        <taxon>Pseudomonadota</taxon>
        <taxon>Alphaproteobacteria</taxon>
        <taxon>Hyphomicrobiales</taxon>
        <taxon>Brucellaceae</taxon>
        <taxon>Falsochrobactrum</taxon>
    </lineage>
</organism>
<proteinExistence type="predicted"/>
<reference evidence="2 3" key="1">
    <citation type="submission" date="2018-06" db="EMBL/GenBank/DDBJ databases">
        <title>Genomic Encyclopedia of Type Strains, Phase IV (KMG-IV): sequencing the most valuable type-strain genomes for metagenomic binning, comparative biology and taxonomic classification.</title>
        <authorList>
            <person name="Goeker M."/>
        </authorList>
    </citation>
    <scope>NUCLEOTIDE SEQUENCE [LARGE SCALE GENOMIC DNA]</scope>
    <source>
        <strain evidence="2 3">DSM 26720</strain>
    </source>
</reference>
<dbReference type="Gene3D" id="3.40.630.30">
    <property type="match status" value="1"/>
</dbReference>
<gene>
    <name evidence="2" type="ORF">C7374_10921</name>
</gene>